<evidence type="ECO:0000256" key="2">
    <source>
        <dbReference type="SAM" id="SignalP"/>
    </source>
</evidence>
<feature type="signal peptide" evidence="2">
    <location>
        <begin position="1"/>
        <end position="18"/>
    </location>
</feature>
<organism evidence="3 4">
    <name type="scientific">Sphingomonas hankookensis</name>
    <dbReference type="NCBI Taxonomy" id="563996"/>
    <lineage>
        <taxon>Bacteria</taxon>
        <taxon>Pseudomonadati</taxon>
        <taxon>Pseudomonadota</taxon>
        <taxon>Alphaproteobacteria</taxon>
        <taxon>Sphingomonadales</taxon>
        <taxon>Sphingomonadaceae</taxon>
        <taxon>Sphingomonas</taxon>
    </lineage>
</organism>
<reference evidence="4" key="1">
    <citation type="submission" date="2016-01" db="EMBL/GenBank/DDBJ databases">
        <title>Draft genome of Chromobacterium sp. F49.</title>
        <authorList>
            <person name="Hong K.W."/>
        </authorList>
    </citation>
    <scope>NUCLEOTIDE SEQUENCE [LARGE SCALE GENOMIC DNA]</scope>
    <source>
        <strain evidence="4">CN3</strain>
    </source>
</reference>
<feature type="region of interest" description="Disordered" evidence="1">
    <location>
        <begin position="35"/>
        <end position="58"/>
    </location>
</feature>
<feature type="chain" id="PRO_5045674631" description="UrcA family protein" evidence="2">
    <location>
        <begin position="19"/>
        <end position="88"/>
    </location>
</feature>
<name>A0ABR5YDC2_9SPHN</name>
<dbReference type="Proteomes" id="UP000076609">
    <property type="component" value="Unassembled WGS sequence"/>
</dbReference>
<evidence type="ECO:0000313" key="3">
    <source>
        <dbReference type="EMBL" id="KZE15824.1"/>
    </source>
</evidence>
<dbReference type="EMBL" id="LQQO01000011">
    <property type="protein sequence ID" value="KZE15824.1"/>
    <property type="molecule type" value="Genomic_DNA"/>
</dbReference>
<proteinExistence type="predicted"/>
<keyword evidence="4" id="KW-1185">Reference proteome</keyword>
<comment type="caution">
    <text evidence="3">The sequence shown here is derived from an EMBL/GenBank/DDBJ whole genome shotgun (WGS) entry which is preliminary data.</text>
</comment>
<dbReference type="RefSeq" id="WP_066689638.1">
    <property type="nucleotide sequence ID" value="NZ_LQQO01000011.1"/>
</dbReference>
<gene>
    <name evidence="3" type="ORF">AVT10_13360</name>
</gene>
<evidence type="ECO:0000313" key="4">
    <source>
        <dbReference type="Proteomes" id="UP000076609"/>
    </source>
</evidence>
<protein>
    <recommendedName>
        <fullName evidence="5">UrcA family protein</fullName>
    </recommendedName>
</protein>
<evidence type="ECO:0008006" key="5">
    <source>
        <dbReference type="Google" id="ProtNLM"/>
    </source>
</evidence>
<sequence length="88" mass="9764">MRTILGLVAMASAVPAAAQMDPVVTAQGQLLSATMRGHAERDAARLRRGVPPKSAAQRKHEADCAQLWQLRDRMTRAQRVRLYDLCPR</sequence>
<accession>A0ABR5YDC2</accession>
<evidence type="ECO:0000256" key="1">
    <source>
        <dbReference type="SAM" id="MobiDB-lite"/>
    </source>
</evidence>
<keyword evidence="2" id="KW-0732">Signal</keyword>